<name>A0A1X7CJ78_TRICW</name>
<evidence type="ECO:0000313" key="2">
    <source>
        <dbReference type="Proteomes" id="UP000192911"/>
    </source>
</evidence>
<evidence type="ECO:0000313" key="1">
    <source>
        <dbReference type="EMBL" id="SME97683.1"/>
    </source>
</evidence>
<sequence length="53" mass="6439">MNVFSYRKHLRFLSRAQRRLWWDQKKRLTPRVKIGGAYVPPSITREFTYVKVG</sequence>
<dbReference type="GeneID" id="95549044"/>
<accession>A0A1X7CJ78</accession>
<reference evidence="2" key="1">
    <citation type="submission" date="2017-04" db="EMBL/GenBank/DDBJ databases">
        <authorList>
            <person name="Varghese N."/>
            <person name="Submissions S."/>
        </authorList>
    </citation>
    <scope>NUCLEOTIDE SEQUENCE [LARGE SCALE GENOMIC DNA]</scope>
    <source>
        <strain evidence="2">Ballard 720</strain>
    </source>
</reference>
<dbReference type="EMBL" id="FXAH01000001">
    <property type="protein sequence ID" value="SME97683.1"/>
    <property type="molecule type" value="Genomic_DNA"/>
</dbReference>
<organism evidence="1 2">
    <name type="scientific">Trinickia caryophylli</name>
    <name type="common">Paraburkholderia caryophylli</name>
    <dbReference type="NCBI Taxonomy" id="28094"/>
    <lineage>
        <taxon>Bacteria</taxon>
        <taxon>Pseudomonadati</taxon>
        <taxon>Pseudomonadota</taxon>
        <taxon>Betaproteobacteria</taxon>
        <taxon>Burkholderiales</taxon>
        <taxon>Burkholderiaceae</taxon>
        <taxon>Trinickia</taxon>
    </lineage>
</organism>
<protein>
    <submittedName>
        <fullName evidence="1">Uncharacterized protein</fullName>
    </submittedName>
</protein>
<dbReference type="AlphaFoldDB" id="A0A1X7CJ78"/>
<proteinExistence type="predicted"/>
<dbReference type="Proteomes" id="UP000192911">
    <property type="component" value="Unassembled WGS sequence"/>
</dbReference>
<dbReference type="RefSeq" id="WP_170151684.1">
    <property type="nucleotide sequence ID" value="NZ_BSQD01000001.1"/>
</dbReference>
<keyword evidence="2" id="KW-1185">Reference proteome</keyword>
<gene>
    <name evidence="1" type="ORF">SAMN06295900_101479</name>
</gene>